<organism evidence="4 5">
    <name type="scientific">Longibacter salinarum</name>
    <dbReference type="NCBI Taxonomy" id="1850348"/>
    <lineage>
        <taxon>Bacteria</taxon>
        <taxon>Pseudomonadati</taxon>
        <taxon>Rhodothermota</taxon>
        <taxon>Rhodothermia</taxon>
        <taxon>Rhodothermales</taxon>
        <taxon>Salisaetaceae</taxon>
        <taxon>Longibacter</taxon>
    </lineage>
</organism>
<dbReference type="PRINTS" id="PR01438">
    <property type="entry name" value="UNVRSLSTRESS"/>
</dbReference>
<dbReference type="RefSeq" id="WP_098074118.1">
    <property type="nucleotide sequence ID" value="NZ_PDEQ01000001.1"/>
</dbReference>
<dbReference type="InterPro" id="IPR014729">
    <property type="entry name" value="Rossmann-like_a/b/a_fold"/>
</dbReference>
<evidence type="ECO:0000313" key="5">
    <source>
        <dbReference type="Proteomes" id="UP000220102"/>
    </source>
</evidence>
<dbReference type="SUPFAM" id="SSF52402">
    <property type="entry name" value="Adenine nucleotide alpha hydrolases-like"/>
    <property type="match status" value="2"/>
</dbReference>
<dbReference type="EMBL" id="PDEQ01000001">
    <property type="protein sequence ID" value="PEN15218.1"/>
    <property type="molecule type" value="Genomic_DNA"/>
</dbReference>
<feature type="domain" description="UspA" evidence="3">
    <location>
        <begin position="158"/>
        <end position="297"/>
    </location>
</feature>
<protein>
    <recommendedName>
        <fullName evidence="3">UspA domain-containing protein</fullName>
    </recommendedName>
</protein>
<dbReference type="PANTHER" id="PTHR46268:SF22">
    <property type="entry name" value="SENSOR PROTEIN KDPD-RELATED"/>
    <property type="match status" value="1"/>
</dbReference>
<dbReference type="InterPro" id="IPR006015">
    <property type="entry name" value="Universal_stress_UspA"/>
</dbReference>
<dbReference type="InterPro" id="IPR006016">
    <property type="entry name" value="UspA"/>
</dbReference>
<dbReference type="CDD" id="cd00293">
    <property type="entry name" value="USP-like"/>
    <property type="match status" value="2"/>
</dbReference>
<feature type="region of interest" description="Disordered" evidence="2">
    <location>
        <begin position="300"/>
        <end position="322"/>
    </location>
</feature>
<reference evidence="4 5" key="1">
    <citation type="submission" date="2017-10" db="EMBL/GenBank/DDBJ databases">
        <title>Draft genome of Longibacter Salinarum.</title>
        <authorList>
            <person name="Goh K.M."/>
            <person name="Shamsir M.S."/>
            <person name="Lim S.W."/>
        </authorList>
    </citation>
    <scope>NUCLEOTIDE SEQUENCE [LARGE SCALE GENOMIC DNA]</scope>
    <source>
        <strain evidence="4 5">KCTC 52045</strain>
    </source>
</reference>
<evidence type="ECO:0000256" key="2">
    <source>
        <dbReference type="SAM" id="MobiDB-lite"/>
    </source>
</evidence>
<evidence type="ECO:0000256" key="1">
    <source>
        <dbReference type="ARBA" id="ARBA00008791"/>
    </source>
</evidence>
<dbReference type="Gene3D" id="3.40.50.620">
    <property type="entry name" value="HUPs"/>
    <property type="match status" value="2"/>
</dbReference>
<keyword evidence="5" id="KW-1185">Reference proteome</keyword>
<sequence length="322" mass="35320">MFKIDAILHPTDFSEESHHAFEYAYDLAEQWGAELHLLHVAPSLGDDPVRGAFDASLDEEEFYRTIRDEVDQKMQSLIDTVEQSDVPVHRIHSRGIAPADVISEYAEHEGMDIVVMGTEGRRGVSRLLLGSVTAEVVRKAPCAVLTVQEDANIPSDVKRVLTPVDLSEFSRPLLRAAREVTATFNASMDVLTVVEPLPFPVPLVGAVTLHDLMPDPIEQSRKQLDRLVQTTEGLPVSIETHVKEGHAAMMIIDTAGELDSDLILMASHGRTGLERIMLGSVTARVVRQATCPVCVLKVQPEEIEEPSESTSSGSDRKTSKAS</sequence>
<comment type="caution">
    <text evidence="4">The sequence shown here is derived from an EMBL/GenBank/DDBJ whole genome shotgun (WGS) entry which is preliminary data.</text>
</comment>
<feature type="domain" description="UspA" evidence="3">
    <location>
        <begin position="5"/>
        <end position="147"/>
    </location>
</feature>
<accession>A0A2A8D3K6</accession>
<dbReference type="Pfam" id="PF00582">
    <property type="entry name" value="Usp"/>
    <property type="match status" value="2"/>
</dbReference>
<name>A0A2A8D3K6_9BACT</name>
<evidence type="ECO:0000313" key="4">
    <source>
        <dbReference type="EMBL" id="PEN15218.1"/>
    </source>
</evidence>
<dbReference type="OrthoDB" id="1522603at2"/>
<evidence type="ECO:0000259" key="3">
    <source>
        <dbReference type="Pfam" id="PF00582"/>
    </source>
</evidence>
<dbReference type="PANTHER" id="PTHR46268">
    <property type="entry name" value="STRESS RESPONSE PROTEIN NHAX"/>
    <property type="match status" value="1"/>
</dbReference>
<gene>
    <name evidence="4" type="ORF">CRI94_02755</name>
</gene>
<comment type="similarity">
    <text evidence="1">Belongs to the universal stress protein A family.</text>
</comment>
<proteinExistence type="inferred from homology"/>
<dbReference type="AlphaFoldDB" id="A0A2A8D3K6"/>
<dbReference type="Proteomes" id="UP000220102">
    <property type="component" value="Unassembled WGS sequence"/>
</dbReference>